<keyword evidence="7" id="KW-0560">Oxidoreductase</keyword>
<dbReference type="InterPro" id="IPR001128">
    <property type="entry name" value="Cyt_P450"/>
</dbReference>
<evidence type="ECO:0000313" key="9">
    <source>
        <dbReference type="Proteomes" id="UP000288805"/>
    </source>
</evidence>
<evidence type="ECO:0000256" key="2">
    <source>
        <dbReference type="ARBA" id="ARBA00004167"/>
    </source>
</evidence>
<evidence type="ECO:0000256" key="1">
    <source>
        <dbReference type="ARBA" id="ARBA00001971"/>
    </source>
</evidence>
<dbReference type="GO" id="GO:0004497">
    <property type="term" value="F:monooxygenase activity"/>
    <property type="evidence" value="ECO:0007669"/>
    <property type="project" value="UniProtKB-KW"/>
</dbReference>
<accession>A0A438CEF6</accession>
<evidence type="ECO:0000313" key="8">
    <source>
        <dbReference type="EMBL" id="RVW21591.1"/>
    </source>
</evidence>
<comment type="subcellular location">
    <subcellularLocation>
        <location evidence="2">Membrane</location>
        <topology evidence="2">Single-pass membrane protein</topology>
    </subcellularLocation>
</comment>
<name>A0A438CEF6_VITVI</name>
<reference evidence="8 9" key="1">
    <citation type="journal article" date="2018" name="PLoS Genet.">
        <title>Population sequencing reveals clonal diversity and ancestral inbreeding in the grapevine cultivar Chardonnay.</title>
        <authorList>
            <person name="Roach M.J."/>
            <person name="Johnson D.L."/>
            <person name="Bohlmann J."/>
            <person name="van Vuuren H.J."/>
            <person name="Jones S.J."/>
            <person name="Pretorius I.S."/>
            <person name="Schmidt S.A."/>
            <person name="Borneman A.R."/>
        </authorList>
    </citation>
    <scope>NUCLEOTIDE SEQUENCE [LARGE SCALE GENOMIC DNA]</scope>
    <source>
        <strain evidence="9">cv. Chardonnay</strain>
        <tissue evidence="8">Leaf</tissue>
    </source>
</reference>
<keyword evidence="7" id="KW-0349">Heme</keyword>
<dbReference type="Gene3D" id="1.10.630.10">
    <property type="entry name" value="Cytochrome P450"/>
    <property type="match status" value="1"/>
</dbReference>
<dbReference type="GO" id="GO:0016020">
    <property type="term" value="C:membrane"/>
    <property type="evidence" value="ECO:0007669"/>
    <property type="project" value="UniProtKB-SubCell"/>
</dbReference>
<dbReference type="SUPFAM" id="SSF48264">
    <property type="entry name" value="Cytochrome P450"/>
    <property type="match status" value="1"/>
</dbReference>
<keyword evidence="5" id="KW-1133">Transmembrane helix</keyword>
<dbReference type="GO" id="GO:0005506">
    <property type="term" value="F:iron ion binding"/>
    <property type="evidence" value="ECO:0007669"/>
    <property type="project" value="InterPro"/>
</dbReference>
<comment type="cofactor">
    <cofactor evidence="1">
        <name>heme</name>
        <dbReference type="ChEBI" id="CHEBI:30413"/>
    </cofactor>
</comment>
<dbReference type="Proteomes" id="UP000288805">
    <property type="component" value="Unassembled WGS sequence"/>
</dbReference>
<dbReference type="GO" id="GO:0020037">
    <property type="term" value="F:heme binding"/>
    <property type="evidence" value="ECO:0007669"/>
    <property type="project" value="InterPro"/>
</dbReference>
<dbReference type="InterPro" id="IPR051103">
    <property type="entry name" value="Plant_metabolite_P450s"/>
</dbReference>
<dbReference type="PANTHER" id="PTHR24298">
    <property type="entry name" value="FLAVONOID 3'-MONOOXYGENASE-RELATED"/>
    <property type="match status" value="1"/>
</dbReference>
<keyword evidence="7" id="KW-0503">Monooxygenase</keyword>
<evidence type="ECO:0000256" key="7">
    <source>
        <dbReference type="RuleBase" id="RU000461"/>
    </source>
</evidence>
<organism evidence="8 9">
    <name type="scientific">Vitis vinifera</name>
    <name type="common">Grape</name>
    <dbReference type="NCBI Taxonomy" id="29760"/>
    <lineage>
        <taxon>Eukaryota</taxon>
        <taxon>Viridiplantae</taxon>
        <taxon>Streptophyta</taxon>
        <taxon>Embryophyta</taxon>
        <taxon>Tracheophyta</taxon>
        <taxon>Spermatophyta</taxon>
        <taxon>Magnoliopsida</taxon>
        <taxon>eudicotyledons</taxon>
        <taxon>Gunneridae</taxon>
        <taxon>Pentapetalae</taxon>
        <taxon>rosids</taxon>
        <taxon>Vitales</taxon>
        <taxon>Vitaceae</taxon>
        <taxon>Viteae</taxon>
        <taxon>Vitis</taxon>
    </lineage>
</organism>
<dbReference type="InterPro" id="IPR036396">
    <property type="entry name" value="Cyt_P450_sf"/>
</dbReference>
<dbReference type="EMBL" id="QGNW01002279">
    <property type="protein sequence ID" value="RVW21591.1"/>
    <property type="molecule type" value="Genomic_DNA"/>
</dbReference>
<evidence type="ECO:0000256" key="5">
    <source>
        <dbReference type="ARBA" id="ARBA00022989"/>
    </source>
</evidence>
<dbReference type="PROSITE" id="PS00086">
    <property type="entry name" value="CYTOCHROME_P450"/>
    <property type="match status" value="1"/>
</dbReference>
<comment type="caution">
    <text evidence="8">The sequence shown here is derived from an EMBL/GenBank/DDBJ whole genome shotgun (WGS) entry which is preliminary data.</text>
</comment>
<keyword evidence="6" id="KW-0472">Membrane</keyword>
<gene>
    <name evidence="8" type="primary">CYP89A9_1</name>
    <name evidence="8" type="ORF">CK203_109287</name>
</gene>
<protein>
    <submittedName>
        <fullName evidence="8">Cytochrome P450 89A9</fullName>
    </submittedName>
</protein>
<keyword evidence="3" id="KW-0812">Transmembrane</keyword>
<evidence type="ECO:0000256" key="4">
    <source>
        <dbReference type="ARBA" id="ARBA00022723"/>
    </source>
</evidence>
<dbReference type="Pfam" id="PF00067">
    <property type="entry name" value="p450"/>
    <property type="match status" value="1"/>
</dbReference>
<comment type="similarity">
    <text evidence="7">Belongs to the cytochrome P450 family.</text>
</comment>
<evidence type="ECO:0000256" key="6">
    <source>
        <dbReference type="ARBA" id="ARBA00023136"/>
    </source>
</evidence>
<keyword evidence="7" id="KW-0408">Iron</keyword>
<dbReference type="InterPro" id="IPR017972">
    <property type="entry name" value="Cyt_P450_CS"/>
</dbReference>
<proteinExistence type="inferred from homology"/>
<evidence type="ECO:0000256" key="3">
    <source>
        <dbReference type="ARBA" id="ARBA00022692"/>
    </source>
</evidence>
<keyword evidence="4 7" id="KW-0479">Metal-binding</keyword>
<dbReference type="AlphaFoldDB" id="A0A438CEF6"/>
<sequence>MVSEMGWNPNKWEDPMEFKTMSFGAGRRICPGLGLAMLHLEYFVANLVWSFEWKAVEGDEVDLSEKQEFTIVMKNPLQAHLSTRLK</sequence>
<dbReference type="PANTHER" id="PTHR24298:SF800">
    <property type="entry name" value="CYTOCHROME P450 89A2-RELATED"/>
    <property type="match status" value="1"/>
</dbReference>
<dbReference type="GO" id="GO:0016705">
    <property type="term" value="F:oxidoreductase activity, acting on paired donors, with incorporation or reduction of molecular oxygen"/>
    <property type="evidence" value="ECO:0007669"/>
    <property type="project" value="InterPro"/>
</dbReference>